<keyword evidence="1" id="KW-0472">Membrane</keyword>
<reference evidence="2 3" key="1">
    <citation type="submission" date="2018-05" db="EMBL/GenBank/DDBJ databases">
        <title>Genomic Encyclopedia of Type Strains, Phase IV (KMG-IV): sequencing the most valuable type-strain genomes for metagenomic binning, comparative biology and taxonomic classification.</title>
        <authorList>
            <person name="Goeker M."/>
        </authorList>
    </citation>
    <scope>NUCLEOTIDE SEQUENCE [LARGE SCALE GENOMIC DNA]</scope>
    <source>
        <strain evidence="2 3">DSM 19792</strain>
    </source>
</reference>
<evidence type="ECO:0000256" key="1">
    <source>
        <dbReference type="SAM" id="Phobius"/>
    </source>
</evidence>
<protein>
    <submittedName>
        <fullName evidence="2">Uncharacterized protein</fullName>
    </submittedName>
</protein>
<proteinExistence type="predicted"/>
<dbReference type="OrthoDB" id="9938406at2"/>
<feature type="transmembrane region" description="Helical" evidence="1">
    <location>
        <begin position="12"/>
        <end position="33"/>
    </location>
</feature>
<sequence>MAFHPFISKPNTEAIALSTVVYGVLYFVFIAVLKASMAPPTLVNTDTGLWGNQLFMAIFGLAQYVVPGLLVGYLAEKSPMMHGYLLGIATTALVYCYASFAYSDNPAQLPNTYTVLYTCFVAGVWCSLGAVIADHLRTKDPEPEQ</sequence>
<organism evidence="2 3">
    <name type="scientific">Undibacterium pigrum</name>
    <dbReference type="NCBI Taxonomy" id="401470"/>
    <lineage>
        <taxon>Bacteria</taxon>
        <taxon>Pseudomonadati</taxon>
        <taxon>Pseudomonadota</taxon>
        <taxon>Betaproteobacteria</taxon>
        <taxon>Burkholderiales</taxon>
        <taxon>Oxalobacteraceae</taxon>
        <taxon>Undibacterium</taxon>
    </lineage>
</organism>
<keyword evidence="1" id="KW-0812">Transmembrane</keyword>
<dbReference type="SUPFAM" id="SSF103473">
    <property type="entry name" value="MFS general substrate transporter"/>
    <property type="match status" value="1"/>
</dbReference>
<dbReference type="AlphaFoldDB" id="A0A318J0R4"/>
<gene>
    <name evidence="2" type="ORF">DFR42_108105</name>
</gene>
<keyword evidence="3" id="KW-1185">Reference proteome</keyword>
<dbReference type="InterPro" id="IPR036259">
    <property type="entry name" value="MFS_trans_sf"/>
</dbReference>
<evidence type="ECO:0000313" key="2">
    <source>
        <dbReference type="EMBL" id="PXX40271.1"/>
    </source>
</evidence>
<evidence type="ECO:0000313" key="3">
    <source>
        <dbReference type="Proteomes" id="UP000247792"/>
    </source>
</evidence>
<comment type="caution">
    <text evidence="2">The sequence shown here is derived from an EMBL/GenBank/DDBJ whole genome shotgun (WGS) entry which is preliminary data.</text>
</comment>
<dbReference type="EMBL" id="QJKB01000008">
    <property type="protein sequence ID" value="PXX40271.1"/>
    <property type="molecule type" value="Genomic_DNA"/>
</dbReference>
<keyword evidence="1" id="KW-1133">Transmembrane helix</keyword>
<dbReference type="Proteomes" id="UP000247792">
    <property type="component" value="Unassembled WGS sequence"/>
</dbReference>
<feature type="transmembrane region" description="Helical" evidence="1">
    <location>
        <begin position="82"/>
        <end position="102"/>
    </location>
</feature>
<dbReference type="RefSeq" id="WP_110257010.1">
    <property type="nucleotide sequence ID" value="NZ_QJKB01000008.1"/>
</dbReference>
<feature type="transmembrane region" description="Helical" evidence="1">
    <location>
        <begin position="53"/>
        <end position="75"/>
    </location>
</feature>
<feature type="transmembrane region" description="Helical" evidence="1">
    <location>
        <begin position="114"/>
        <end position="133"/>
    </location>
</feature>
<accession>A0A318J0R4</accession>
<name>A0A318J0R4_9BURK</name>